<feature type="domain" description="Core-binding (CB)" evidence="7">
    <location>
        <begin position="83"/>
        <end position="159"/>
    </location>
</feature>
<evidence type="ECO:0008006" key="10">
    <source>
        <dbReference type="Google" id="ProtNLM"/>
    </source>
</evidence>
<dbReference type="AlphaFoldDB" id="A0A0R2NI73"/>
<dbReference type="InterPro" id="IPR002104">
    <property type="entry name" value="Integrase_catalytic"/>
</dbReference>
<dbReference type="Gene3D" id="1.10.150.130">
    <property type="match status" value="1"/>
</dbReference>
<keyword evidence="9" id="KW-1185">Reference proteome</keyword>
<evidence type="ECO:0000256" key="3">
    <source>
        <dbReference type="ARBA" id="ARBA00023125"/>
    </source>
</evidence>
<keyword evidence="4" id="KW-0233">DNA recombination</keyword>
<organism evidence="8 9">
    <name type="scientific">Lactiplantibacillus fabifermentans DSM 21115</name>
    <dbReference type="NCBI Taxonomy" id="1413187"/>
    <lineage>
        <taxon>Bacteria</taxon>
        <taxon>Bacillati</taxon>
        <taxon>Bacillota</taxon>
        <taxon>Bacilli</taxon>
        <taxon>Lactobacillales</taxon>
        <taxon>Lactobacillaceae</taxon>
        <taxon>Lactiplantibacillus</taxon>
    </lineage>
</organism>
<gene>
    <name evidence="8" type="ORF">DY78_GL002059</name>
</gene>
<evidence type="ECO:0000259" key="7">
    <source>
        <dbReference type="PROSITE" id="PS51900"/>
    </source>
</evidence>
<dbReference type="InterPro" id="IPR004107">
    <property type="entry name" value="Integrase_SAM-like_N"/>
</dbReference>
<dbReference type="Gene3D" id="1.10.443.10">
    <property type="entry name" value="Intergrase catalytic core"/>
    <property type="match status" value="1"/>
</dbReference>
<evidence type="ECO:0000259" key="6">
    <source>
        <dbReference type="PROSITE" id="PS51898"/>
    </source>
</evidence>
<dbReference type="InterPro" id="IPR044068">
    <property type="entry name" value="CB"/>
</dbReference>
<keyword evidence="3 5" id="KW-0238">DNA-binding</keyword>
<sequence>MMSMPRQWKPLKRHPGIYEYETKRGKKYGIRRSYTDINHKYRTWSKSGFTSWRDADIELKKFEVTLGTGQITASISDAITLQAYFDKVLKRNIDLNLWRPATITQKKNYWNNQLKPVFGNQKINEITRQSYQNFIDQMIKDGYAKNTIITTNSVMQILMNDAARNDVIVKNKLSGISIDGGKSPSSKTITEKQYNQLMAVAPSVLSKYQYCMLALLTLGERREELMGLQFSSFKFSQWNDEEVCAIQFKKGRTNAEPEGGDLKNNSSYRTIYVRGEMLNICHYAITYSQNIYSKTHRNINDESFLFVNEKTGMPMGVQQANKVLNKVGEAAGIHITPHIFRHYFATMALTNGQVATDVMHWLGHSSLQMTQSYTRENVRGALNVFNGMAPTLLGDSDDEHQSL</sequence>
<evidence type="ECO:0000256" key="1">
    <source>
        <dbReference type="ARBA" id="ARBA00008857"/>
    </source>
</evidence>
<dbReference type="PROSITE" id="PS51900">
    <property type="entry name" value="CB"/>
    <property type="match status" value="1"/>
</dbReference>
<accession>A0A0R2NI73</accession>
<comment type="caution">
    <text evidence="8">The sequence shown here is derived from an EMBL/GenBank/DDBJ whole genome shotgun (WGS) entry which is preliminary data.</text>
</comment>
<dbReference type="PROSITE" id="PS51898">
    <property type="entry name" value="TYR_RECOMBINASE"/>
    <property type="match status" value="1"/>
</dbReference>
<dbReference type="InterPro" id="IPR010998">
    <property type="entry name" value="Integrase_recombinase_N"/>
</dbReference>
<dbReference type="EMBL" id="AYGX02000175">
    <property type="protein sequence ID" value="KRO22538.1"/>
    <property type="molecule type" value="Genomic_DNA"/>
</dbReference>
<feature type="domain" description="Tyr recombinase" evidence="6">
    <location>
        <begin position="184"/>
        <end position="386"/>
    </location>
</feature>
<dbReference type="Pfam" id="PF14659">
    <property type="entry name" value="Phage_int_SAM_3"/>
    <property type="match status" value="1"/>
</dbReference>
<dbReference type="InterPro" id="IPR013762">
    <property type="entry name" value="Integrase-like_cat_sf"/>
</dbReference>
<dbReference type="Pfam" id="PF00589">
    <property type="entry name" value="Phage_integrase"/>
    <property type="match status" value="1"/>
</dbReference>
<dbReference type="PANTHER" id="PTHR30349:SF64">
    <property type="entry name" value="PROPHAGE INTEGRASE INTD-RELATED"/>
    <property type="match status" value="1"/>
</dbReference>
<dbReference type="CDD" id="cd00397">
    <property type="entry name" value="DNA_BRE_C"/>
    <property type="match status" value="1"/>
</dbReference>
<proteinExistence type="inferred from homology"/>
<dbReference type="GO" id="GO:0015074">
    <property type="term" value="P:DNA integration"/>
    <property type="evidence" value="ECO:0007669"/>
    <property type="project" value="UniProtKB-KW"/>
</dbReference>
<comment type="similarity">
    <text evidence="1">Belongs to the 'phage' integrase family.</text>
</comment>
<evidence type="ECO:0000256" key="5">
    <source>
        <dbReference type="PROSITE-ProRule" id="PRU01248"/>
    </source>
</evidence>
<dbReference type="SUPFAM" id="SSF56349">
    <property type="entry name" value="DNA breaking-rejoining enzymes"/>
    <property type="match status" value="1"/>
</dbReference>
<dbReference type="GO" id="GO:0003677">
    <property type="term" value="F:DNA binding"/>
    <property type="evidence" value="ECO:0007669"/>
    <property type="project" value="UniProtKB-UniRule"/>
</dbReference>
<dbReference type="GO" id="GO:0006310">
    <property type="term" value="P:DNA recombination"/>
    <property type="evidence" value="ECO:0007669"/>
    <property type="project" value="UniProtKB-KW"/>
</dbReference>
<evidence type="ECO:0000313" key="9">
    <source>
        <dbReference type="Proteomes" id="UP000050920"/>
    </source>
</evidence>
<dbReference type="PANTHER" id="PTHR30349">
    <property type="entry name" value="PHAGE INTEGRASE-RELATED"/>
    <property type="match status" value="1"/>
</dbReference>
<evidence type="ECO:0000256" key="2">
    <source>
        <dbReference type="ARBA" id="ARBA00022908"/>
    </source>
</evidence>
<protein>
    <recommendedName>
        <fullName evidence="10">Integrase</fullName>
    </recommendedName>
</protein>
<dbReference type="InterPro" id="IPR011010">
    <property type="entry name" value="DNA_brk_join_enz"/>
</dbReference>
<dbReference type="Proteomes" id="UP000050920">
    <property type="component" value="Unassembled WGS sequence"/>
</dbReference>
<keyword evidence="2" id="KW-0229">DNA integration</keyword>
<dbReference type="InterPro" id="IPR050090">
    <property type="entry name" value="Tyrosine_recombinase_XerCD"/>
</dbReference>
<evidence type="ECO:0000313" key="8">
    <source>
        <dbReference type="EMBL" id="KRO22538.1"/>
    </source>
</evidence>
<name>A0A0R2NI73_9LACO</name>
<reference evidence="8 9" key="1">
    <citation type="journal article" date="2015" name="Genome Announc.">
        <title>Expanding the biotechnology potential of lactobacilli through comparative genomics of 213 strains and associated genera.</title>
        <authorList>
            <person name="Sun Z."/>
            <person name="Harris H.M."/>
            <person name="McCann A."/>
            <person name="Guo C."/>
            <person name="Argimon S."/>
            <person name="Zhang W."/>
            <person name="Yang X."/>
            <person name="Jeffery I.B."/>
            <person name="Cooney J.C."/>
            <person name="Kagawa T.F."/>
            <person name="Liu W."/>
            <person name="Song Y."/>
            <person name="Salvetti E."/>
            <person name="Wrobel A."/>
            <person name="Rasinkangas P."/>
            <person name="Parkhill J."/>
            <person name="Rea M.C."/>
            <person name="O'Sullivan O."/>
            <person name="Ritari J."/>
            <person name="Douillard F.P."/>
            <person name="Paul Ross R."/>
            <person name="Yang R."/>
            <person name="Briner A.E."/>
            <person name="Felis G.E."/>
            <person name="de Vos W.M."/>
            <person name="Barrangou R."/>
            <person name="Klaenhammer T.R."/>
            <person name="Caufield P.W."/>
            <person name="Cui Y."/>
            <person name="Zhang H."/>
            <person name="O'Toole P.W."/>
        </authorList>
    </citation>
    <scope>NUCLEOTIDE SEQUENCE [LARGE SCALE GENOMIC DNA]</scope>
    <source>
        <strain evidence="8 9">DSM 21115</strain>
    </source>
</reference>
<evidence type="ECO:0000256" key="4">
    <source>
        <dbReference type="ARBA" id="ARBA00023172"/>
    </source>
</evidence>